<feature type="region of interest" description="Disordered" evidence="1">
    <location>
        <begin position="72"/>
        <end position="190"/>
    </location>
</feature>
<feature type="compositionally biased region" description="Polar residues" evidence="1">
    <location>
        <begin position="152"/>
        <end position="190"/>
    </location>
</feature>
<evidence type="ECO:0000313" key="3">
    <source>
        <dbReference type="Proteomes" id="UP000297245"/>
    </source>
</evidence>
<evidence type="ECO:0000256" key="1">
    <source>
        <dbReference type="SAM" id="MobiDB-lite"/>
    </source>
</evidence>
<name>A0A4S8MLG3_DENBC</name>
<sequence>MLTTSAVPSLPFPATNLPFFANIPPRLSKKHRKLGLPALDIQTEVVEKSGVHEVSTNLRTVAQIGAYDIPSDTLQSLDGQRTQAQSPSSHRSLHTPIPEESSICRAALDRCTPSSTTKRKPNNDLSHSEATRPKKRARGTYRSSPPRDVATVMTSHSSNALSLPHTASSLCPSSSPPINSQCSDSNTSASKTLSDINVDHATSPSKTITSSYASMSFEEILKAHAPSNGNLEQVHRKAALEADPWIASFTKTSVRCRGCGKTLQMEKRGNRFYYPSNWIKHRDQIGCKEIRAKIFTVEKAKSN</sequence>
<evidence type="ECO:0000313" key="2">
    <source>
        <dbReference type="EMBL" id="THV03710.1"/>
    </source>
</evidence>
<dbReference type="OrthoDB" id="2855464at2759"/>
<dbReference type="EMBL" id="ML179064">
    <property type="protein sequence ID" value="THV03710.1"/>
    <property type="molecule type" value="Genomic_DNA"/>
</dbReference>
<keyword evidence="3" id="KW-1185">Reference proteome</keyword>
<dbReference type="AlphaFoldDB" id="A0A4S8MLG3"/>
<dbReference type="Proteomes" id="UP000297245">
    <property type="component" value="Unassembled WGS sequence"/>
</dbReference>
<organism evidence="2 3">
    <name type="scientific">Dendrothele bispora (strain CBS 962.96)</name>
    <dbReference type="NCBI Taxonomy" id="1314807"/>
    <lineage>
        <taxon>Eukaryota</taxon>
        <taxon>Fungi</taxon>
        <taxon>Dikarya</taxon>
        <taxon>Basidiomycota</taxon>
        <taxon>Agaricomycotina</taxon>
        <taxon>Agaricomycetes</taxon>
        <taxon>Agaricomycetidae</taxon>
        <taxon>Agaricales</taxon>
        <taxon>Agaricales incertae sedis</taxon>
        <taxon>Dendrothele</taxon>
    </lineage>
</organism>
<gene>
    <name evidence="2" type="ORF">K435DRAFT_851656</name>
</gene>
<accession>A0A4S8MLG3</accession>
<reference evidence="2 3" key="1">
    <citation type="journal article" date="2019" name="Nat. Ecol. Evol.">
        <title>Megaphylogeny resolves global patterns of mushroom evolution.</title>
        <authorList>
            <person name="Varga T."/>
            <person name="Krizsan K."/>
            <person name="Foldi C."/>
            <person name="Dima B."/>
            <person name="Sanchez-Garcia M."/>
            <person name="Sanchez-Ramirez S."/>
            <person name="Szollosi G.J."/>
            <person name="Szarkandi J.G."/>
            <person name="Papp V."/>
            <person name="Albert L."/>
            <person name="Andreopoulos W."/>
            <person name="Angelini C."/>
            <person name="Antonin V."/>
            <person name="Barry K.W."/>
            <person name="Bougher N.L."/>
            <person name="Buchanan P."/>
            <person name="Buyck B."/>
            <person name="Bense V."/>
            <person name="Catcheside P."/>
            <person name="Chovatia M."/>
            <person name="Cooper J."/>
            <person name="Damon W."/>
            <person name="Desjardin D."/>
            <person name="Finy P."/>
            <person name="Geml J."/>
            <person name="Haridas S."/>
            <person name="Hughes K."/>
            <person name="Justo A."/>
            <person name="Karasinski D."/>
            <person name="Kautmanova I."/>
            <person name="Kiss B."/>
            <person name="Kocsube S."/>
            <person name="Kotiranta H."/>
            <person name="LaButti K.M."/>
            <person name="Lechner B.E."/>
            <person name="Liimatainen K."/>
            <person name="Lipzen A."/>
            <person name="Lukacs Z."/>
            <person name="Mihaltcheva S."/>
            <person name="Morgado L.N."/>
            <person name="Niskanen T."/>
            <person name="Noordeloos M.E."/>
            <person name="Ohm R.A."/>
            <person name="Ortiz-Santana B."/>
            <person name="Ovrebo C."/>
            <person name="Racz N."/>
            <person name="Riley R."/>
            <person name="Savchenko A."/>
            <person name="Shiryaev A."/>
            <person name="Soop K."/>
            <person name="Spirin V."/>
            <person name="Szebenyi C."/>
            <person name="Tomsovsky M."/>
            <person name="Tulloss R.E."/>
            <person name="Uehling J."/>
            <person name="Grigoriev I.V."/>
            <person name="Vagvolgyi C."/>
            <person name="Papp T."/>
            <person name="Martin F.M."/>
            <person name="Miettinen O."/>
            <person name="Hibbett D.S."/>
            <person name="Nagy L.G."/>
        </authorList>
    </citation>
    <scope>NUCLEOTIDE SEQUENCE [LARGE SCALE GENOMIC DNA]</scope>
    <source>
        <strain evidence="2 3">CBS 962.96</strain>
    </source>
</reference>
<feature type="compositionally biased region" description="Polar residues" evidence="1">
    <location>
        <begin position="72"/>
        <end position="90"/>
    </location>
</feature>
<proteinExistence type="predicted"/>
<protein>
    <submittedName>
        <fullName evidence="2">Uncharacterized protein</fullName>
    </submittedName>
</protein>